<keyword evidence="2" id="KW-0472">Membrane</keyword>
<reference evidence="3 4" key="1">
    <citation type="submission" date="2024-04" db="EMBL/GenBank/DDBJ databases">
        <title>Luteolibacter sp. isolated from soil.</title>
        <authorList>
            <person name="An J."/>
        </authorList>
    </citation>
    <scope>NUCLEOTIDE SEQUENCE [LARGE SCALE GENOMIC DNA]</scope>
    <source>
        <strain evidence="3 4">Y139</strain>
    </source>
</reference>
<sequence>MNAAPTYRWGIGFIAMRWRHVFWLLPLLGALLGLGQQYWKLYGPTATGLVQVSSFGISPMRTSPAETARLLQSDEVLSKTETSLDLSGRWSTDPSSGVARLRRMIRCEVIAGTSLIELRVSDTTRSEAIEIWSTLASLANQDIIDARQAAADAKRAADEAALEALELDLEEKRQKLASALTQKTPATDRPGETPTELEHLRADFEAAKKTYYKELIRLFPSVAVCGIPVDPITIQEAPPIFSLNRRNSIRPLAHHAGLGLSIGVILTPLLAYLLELIFPRRQPEAHAET</sequence>
<keyword evidence="2" id="KW-0812">Transmembrane</keyword>
<feature type="coiled-coil region" evidence="1">
    <location>
        <begin position="143"/>
        <end position="182"/>
    </location>
</feature>
<gene>
    <name evidence="3" type="ORF">WKV53_00045</name>
</gene>
<evidence type="ECO:0008006" key="5">
    <source>
        <dbReference type="Google" id="ProtNLM"/>
    </source>
</evidence>
<name>A0ABU9APB2_9BACT</name>
<evidence type="ECO:0000256" key="1">
    <source>
        <dbReference type="SAM" id="Coils"/>
    </source>
</evidence>
<accession>A0ABU9APB2</accession>
<keyword evidence="4" id="KW-1185">Reference proteome</keyword>
<organism evidence="3 4">
    <name type="scientific">Luteolibacter soli</name>
    <dbReference type="NCBI Taxonomy" id="3135280"/>
    <lineage>
        <taxon>Bacteria</taxon>
        <taxon>Pseudomonadati</taxon>
        <taxon>Verrucomicrobiota</taxon>
        <taxon>Verrucomicrobiia</taxon>
        <taxon>Verrucomicrobiales</taxon>
        <taxon>Verrucomicrobiaceae</taxon>
        <taxon>Luteolibacter</taxon>
    </lineage>
</organism>
<keyword evidence="2" id="KW-1133">Transmembrane helix</keyword>
<dbReference type="EMBL" id="JBBUKT010000001">
    <property type="protein sequence ID" value="MEK7948859.1"/>
    <property type="molecule type" value="Genomic_DNA"/>
</dbReference>
<comment type="caution">
    <text evidence="3">The sequence shown here is derived from an EMBL/GenBank/DDBJ whole genome shotgun (WGS) entry which is preliminary data.</text>
</comment>
<keyword evidence="1" id="KW-0175">Coiled coil</keyword>
<protein>
    <recommendedName>
        <fullName evidence="5">Polysaccharide chain length determinant N-terminal domain-containing protein</fullName>
    </recommendedName>
</protein>
<feature type="transmembrane region" description="Helical" evidence="2">
    <location>
        <begin position="252"/>
        <end position="274"/>
    </location>
</feature>
<proteinExistence type="predicted"/>
<evidence type="ECO:0000256" key="2">
    <source>
        <dbReference type="SAM" id="Phobius"/>
    </source>
</evidence>
<evidence type="ECO:0000313" key="3">
    <source>
        <dbReference type="EMBL" id="MEK7948859.1"/>
    </source>
</evidence>
<dbReference type="Proteomes" id="UP001371305">
    <property type="component" value="Unassembled WGS sequence"/>
</dbReference>
<evidence type="ECO:0000313" key="4">
    <source>
        <dbReference type="Proteomes" id="UP001371305"/>
    </source>
</evidence>
<dbReference type="RefSeq" id="WP_341402189.1">
    <property type="nucleotide sequence ID" value="NZ_JBBUKT010000001.1"/>
</dbReference>